<organism evidence="2 3">
    <name type="scientific">Caerostris extrusa</name>
    <name type="common">Bark spider</name>
    <name type="synonym">Caerostris bankana</name>
    <dbReference type="NCBI Taxonomy" id="172846"/>
    <lineage>
        <taxon>Eukaryota</taxon>
        <taxon>Metazoa</taxon>
        <taxon>Ecdysozoa</taxon>
        <taxon>Arthropoda</taxon>
        <taxon>Chelicerata</taxon>
        <taxon>Arachnida</taxon>
        <taxon>Araneae</taxon>
        <taxon>Araneomorphae</taxon>
        <taxon>Entelegynae</taxon>
        <taxon>Araneoidea</taxon>
        <taxon>Araneidae</taxon>
        <taxon>Caerostris</taxon>
    </lineage>
</organism>
<evidence type="ECO:0000313" key="2">
    <source>
        <dbReference type="EMBL" id="GIX94390.1"/>
    </source>
</evidence>
<gene>
    <name evidence="2" type="ORF">CEXT_756691</name>
</gene>
<accession>A0AAV4PB14</accession>
<evidence type="ECO:0000256" key="1">
    <source>
        <dbReference type="SAM" id="MobiDB-lite"/>
    </source>
</evidence>
<dbReference type="AlphaFoldDB" id="A0AAV4PB14"/>
<dbReference type="EMBL" id="BPLR01004369">
    <property type="protein sequence ID" value="GIX94390.1"/>
    <property type="molecule type" value="Genomic_DNA"/>
</dbReference>
<sequence>MARLEASIPAKCTPRMCKTKQSSSDITIIKANQNRCAIHPFSPRPPTRTAGSRAANPHSMVNSRIRTGRFCPQRVPARQSIWRFVASRFACTIL</sequence>
<name>A0AAV4PB14_CAEEX</name>
<feature type="region of interest" description="Disordered" evidence="1">
    <location>
        <begin position="37"/>
        <end position="61"/>
    </location>
</feature>
<comment type="caution">
    <text evidence="2">The sequence shown here is derived from an EMBL/GenBank/DDBJ whole genome shotgun (WGS) entry which is preliminary data.</text>
</comment>
<reference evidence="2 3" key="1">
    <citation type="submission" date="2021-06" db="EMBL/GenBank/DDBJ databases">
        <title>Caerostris extrusa draft genome.</title>
        <authorList>
            <person name="Kono N."/>
            <person name="Arakawa K."/>
        </authorList>
    </citation>
    <scope>NUCLEOTIDE SEQUENCE [LARGE SCALE GENOMIC DNA]</scope>
</reference>
<proteinExistence type="predicted"/>
<evidence type="ECO:0000313" key="3">
    <source>
        <dbReference type="Proteomes" id="UP001054945"/>
    </source>
</evidence>
<keyword evidence="3" id="KW-1185">Reference proteome</keyword>
<dbReference type="Proteomes" id="UP001054945">
    <property type="component" value="Unassembled WGS sequence"/>
</dbReference>
<protein>
    <submittedName>
        <fullName evidence="2">Uncharacterized protein</fullName>
    </submittedName>
</protein>